<comment type="caution">
    <text evidence="4">The sequence shown here is derived from an EMBL/GenBank/DDBJ whole genome shotgun (WGS) entry which is preliminary data.</text>
</comment>
<dbReference type="FunFam" id="1.25.40.10:FF:000031">
    <property type="entry name" value="Pentatricopeptide repeat-containing protein mitochondrial"/>
    <property type="match status" value="1"/>
</dbReference>
<dbReference type="GO" id="GO:0005739">
    <property type="term" value="C:mitochondrion"/>
    <property type="evidence" value="ECO:0007669"/>
    <property type="project" value="UniProtKB-ARBA"/>
</dbReference>
<dbReference type="SUPFAM" id="SSF81901">
    <property type="entry name" value="HCP-like"/>
    <property type="match status" value="1"/>
</dbReference>
<dbReference type="Gene3D" id="1.25.40.10">
    <property type="entry name" value="Tetratricopeptide repeat domain"/>
    <property type="match status" value="6"/>
</dbReference>
<evidence type="ECO:0000256" key="2">
    <source>
        <dbReference type="ARBA" id="ARBA00061659"/>
    </source>
</evidence>
<dbReference type="FunFam" id="1.25.40.10:FF:000242">
    <property type="entry name" value="Pentatricopeptide repeat-containing protein"/>
    <property type="match status" value="1"/>
</dbReference>
<evidence type="ECO:0000313" key="5">
    <source>
        <dbReference type="Proteomes" id="UP000825935"/>
    </source>
</evidence>
<dbReference type="FunFam" id="1.25.40.10:FF:000344">
    <property type="entry name" value="Pentatricopeptide repeat-containing protein"/>
    <property type="match status" value="1"/>
</dbReference>
<feature type="repeat" description="PPR" evidence="3">
    <location>
        <begin position="487"/>
        <end position="521"/>
    </location>
</feature>
<proteinExistence type="inferred from homology"/>
<dbReference type="GO" id="GO:0009451">
    <property type="term" value="P:RNA modification"/>
    <property type="evidence" value="ECO:0007669"/>
    <property type="project" value="InterPro"/>
</dbReference>
<feature type="repeat" description="PPR" evidence="3">
    <location>
        <begin position="79"/>
        <end position="113"/>
    </location>
</feature>
<dbReference type="GO" id="GO:0003723">
    <property type="term" value="F:RNA binding"/>
    <property type="evidence" value="ECO:0007669"/>
    <property type="project" value="InterPro"/>
</dbReference>
<gene>
    <name evidence="4" type="ORF">KP509_19G076100</name>
</gene>
<dbReference type="OrthoDB" id="185373at2759"/>
<dbReference type="PANTHER" id="PTHR47926">
    <property type="entry name" value="PENTATRICOPEPTIDE REPEAT-CONTAINING PROTEIN"/>
    <property type="match status" value="1"/>
</dbReference>
<evidence type="ECO:0000256" key="3">
    <source>
        <dbReference type="PROSITE-ProRule" id="PRU00708"/>
    </source>
</evidence>
<evidence type="ECO:0008006" key="6">
    <source>
        <dbReference type="Google" id="ProtNLM"/>
    </source>
</evidence>
<feature type="repeat" description="PPR" evidence="3">
    <location>
        <begin position="420"/>
        <end position="454"/>
    </location>
</feature>
<dbReference type="InterPro" id="IPR002885">
    <property type="entry name" value="PPR_rpt"/>
</dbReference>
<feature type="repeat" description="PPR" evidence="3">
    <location>
        <begin position="283"/>
        <end position="317"/>
    </location>
</feature>
<evidence type="ECO:0000256" key="1">
    <source>
        <dbReference type="ARBA" id="ARBA00022737"/>
    </source>
</evidence>
<evidence type="ECO:0000313" key="4">
    <source>
        <dbReference type="EMBL" id="KAH7353031.1"/>
    </source>
</evidence>
<name>A0A8T2SNB9_CERRI</name>
<dbReference type="FunFam" id="1.25.40.10:FF:000205">
    <property type="entry name" value="Pentatricopeptide repeat-containing protein, mitochondrial"/>
    <property type="match status" value="1"/>
</dbReference>
<feature type="repeat" description="PPR" evidence="3">
    <location>
        <begin position="181"/>
        <end position="215"/>
    </location>
</feature>
<dbReference type="EMBL" id="CM035424">
    <property type="protein sequence ID" value="KAH7353032.1"/>
    <property type="molecule type" value="Genomic_DNA"/>
</dbReference>
<protein>
    <recommendedName>
        <fullName evidence="6">Pentatricopeptide repeat-containing protein</fullName>
    </recommendedName>
</protein>
<feature type="repeat" description="PPR" evidence="3">
    <location>
        <begin position="589"/>
        <end position="623"/>
    </location>
</feature>
<dbReference type="EMBL" id="CM035424">
    <property type="protein sequence ID" value="KAH7353031.1"/>
    <property type="molecule type" value="Genomic_DNA"/>
</dbReference>
<reference evidence="4" key="1">
    <citation type="submission" date="2021-08" db="EMBL/GenBank/DDBJ databases">
        <title>WGS assembly of Ceratopteris richardii.</title>
        <authorList>
            <person name="Marchant D.B."/>
            <person name="Chen G."/>
            <person name="Jenkins J."/>
            <person name="Shu S."/>
            <person name="Leebens-Mack J."/>
            <person name="Grimwood J."/>
            <person name="Schmutz J."/>
            <person name="Soltis P."/>
            <person name="Soltis D."/>
            <person name="Chen Z.-H."/>
        </authorList>
    </citation>
    <scope>NUCLEOTIDE SEQUENCE</scope>
    <source>
        <strain evidence="4">Whitten #5841</strain>
        <tissue evidence="4">Leaf</tissue>
    </source>
</reference>
<dbReference type="Proteomes" id="UP000825935">
    <property type="component" value="Chromosome 19"/>
</dbReference>
<comment type="similarity">
    <text evidence="2">Belongs to the PPR family. PCMP-E subfamily.</text>
</comment>
<dbReference type="Pfam" id="PF13041">
    <property type="entry name" value="PPR_2"/>
    <property type="match status" value="6"/>
</dbReference>
<accession>A0A8T2SNB9</accession>
<dbReference type="AlphaFoldDB" id="A0A8T2SNB9"/>
<sequence>MIQNASIVDSSKDVALVAFLKVLANQKDICNAIKLHADIMQCDLHTQNAFIGSALVGVYTKCNVLAKAQQVFDELPSPNIVTWNTLMTGFARHGYSQKVFRCFEQIRVKGILPDDVTFLCILKACGNLKAIAKGTEIHNEIVEQGWLRKSTTLGSALVDMYGKCGALTKAQEVFDGLPIHNVISWTGLINAYVQHGHGWNALACFESMQDKGVSPNSFTFACILKACGEIRAIENGKRIHEEIVRKGLLGKDMVLATALVDMYSKCDALERAQLVFCEISVRDVGLWNALITGYSDNGYAEQALIIFEQMKGEGISPDAVTYAAALRACGILRASEKGRGIHDDIMVRWDWKINNAVGLALVDMYAKCGLLLKAQQVVDELPFQDVASWNVIISGYYQLGHYEDALQYFEKMKSHGLSPDTVTFACLLKVYGRLGAVKEGEGLYSQILEKGLLKEYNVLGSALVDMFAKFGAFARAEEVFYKLPVRDVVSWTALIAGYSLYGYNEEAIDCYEKMKQDGSSPDDVTFACVLKACGSIGAFEKGEEVHAEIAREGLLGKFCLIGNALVDMYAKCGALARAQEVFDKLPIQDKVCWTALIAGFCQHGYFRKALHLFNRMKEKALSPDALTLTCILKACGSLGATEKGKMYFESMASMYGIPPQLEHYTCMVVLFGKMGYFNNAFEMTNNMAAPHVVWPTLLSVCQKRGNEKLGFLVFEHAICSDGCSHHIVSFPSLHK</sequence>
<feature type="repeat" description="PPR" evidence="3">
    <location>
        <begin position="385"/>
        <end position="419"/>
    </location>
</feature>
<dbReference type="FunFam" id="1.25.40.10:FF:000343">
    <property type="entry name" value="Pentatricopeptide repeat-containing protein At3g58590"/>
    <property type="match status" value="1"/>
</dbReference>
<keyword evidence="1" id="KW-0677">Repeat</keyword>
<dbReference type="PROSITE" id="PS51375">
    <property type="entry name" value="PPR"/>
    <property type="match status" value="7"/>
</dbReference>
<dbReference type="InterPro" id="IPR046960">
    <property type="entry name" value="PPR_At4g14850-like_plant"/>
</dbReference>
<dbReference type="InterPro" id="IPR011990">
    <property type="entry name" value="TPR-like_helical_dom_sf"/>
</dbReference>
<keyword evidence="5" id="KW-1185">Reference proteome</keyword>
<organism evidence="4 5">
    <name type="scientific">Ceratopteris richardii</name>
    <name type="common">Triangle waterfern</name>
    <dbReference type="NCBI Taxonomy" id="49495"/>
    <lineage>
        <taxon>Eukaryota</taxon>
        <taxon>Viridiplantae</taxon>
        <taxon>Streptophyta</taxon>
        <taxon>Embryophyta</taxon>
        <taxon>Tracheophyta</taxon>
        <taxon>Polypodiopsida</taxon>
        <taxon>Polypodiidae</taxon>
        <taxon>Polypodiales</taxon>
        <taxon>Pteridineae</taxon>
        <taxon>Pteridaceae</taxon>
        <taxon>Parkerioideae</taxon>
        <taxon>Ceratopteris</taxon>
    </lineage>
</organism>
<dbReference type="NCBIfam" id="TIGR00756">
    <property type="entry name" value="PPR"/>
    <property type="match status" value="6"/>
</dbReference>